<dbReference type="AlphaFoldDB" id="A0AAD0HK44"/>
<evidence type="ECO:0000313" key="1">
    <source>
        <dbReference type="EMBL" id="AVM22748.1"/>
    </source>
</evidence>
<proteinExistence type="predicted"/>
<accession>A0AAD0HK44</accession>
<dbReference type="EMBL" id="CP027116">
    <property type="protein sequence ID" value="AVM22748.1"/>
    <property type="molecule type" value="Genomic_DNA"/>
</dbReference>
<protein>
    <submittedName>
        <fullName evidence="1">Uncharacterized protein</fullName>
    </submittedName>
</protein>
<dbReference type="RefSeq" id="WP_117728838.1">
    <property type="nucleotide sequence ID" value="NZ_CP027116.1"/>
</dbReference>
<reference evidence="1 2" key="1">
    <citation type="submission" date="2018-02" db="EMBL/GenBank/DDBJ databases">
        <title>The complete genome of two Bacillus pumilus strains from Cuatro Cienegas, Coahuila, Mexico.</title>
        <authorList>
            <person name="Zarza E."/>
            <person name="Alcaraz L.D."/>
            <person name="Aguilar-Salinas B."/>
            <person name="Islas A."/>
            <person name="Olmedo-Alvarez G."/>
        </authorList>
    </citation>
    <scope>NUCLEOTIDE SEQUENCE [LARGE SCALE GENOMIC DNA]</scope>
    <source>
        <strain evidence="1 2">145</strain>
    </source>
</reference>
<sequence length="151" mass="17545">MGVKESEFLLKIRGVDYFNNELSCLGDQLAEILLCIKEFKQDYQWYVFDVFGSTHSSLFELFPNQDLGVMSTDQLIDSVRQVVQFESGVFIGFQKGLQIEWDLNSMPETEEDEGIQHSLADIEIRAFDFSYFEVYGNDIKIEKHLVHNLNK</sequence>
<organism evidence="1 2">
    <name type="scientific">Bacillus pumilus</name>
    <name type="common">Bacillus mesentericus</name>
    <dbReference type="NCBI Taxonomy" id="1408"/>
    <lineage>
        <taxon>Bacteria</taxon>
        <taxon>Bacillati</taxon>
        <taxon>Bacillota</taxon>
        <taxon>Bacilli</taxon>
        <taxon>Bacillales</taxon>
        <taxon>Bacillaceae</taxon>
        <taxon>Bacillus</taxon>
    </lineage>
</organism>
<evidence type="ECO:0000313" key="2">
    <source>
        <dbReference type="Proteomes" id="UP000264960"/>
    </source>
</evidence>
<name>A0AAD0HK44_BACPU</name>
<dbReference type="Proteomes" id="UP000264960">
    <property type="component" value="Chromosome"/>
</dbReference>
<gene>
    <name evidence="1" type="ORF">C5695_02365</name>
</gene>